<evidence type="ECO:0000313" key="2">
    <source>
        <dbReference type="Proteomes" id="UP000011910"/>
    </source>
</evidence>
<evidence type="ECO:0008006" key="3">
    <source>
        <dbReference type="Google" id="ProtNLM"/>
    </source>
</evidence>
<protein>
    <recommendedName>
        <fullName evidence="3">Ava_C0101 and related proteins</fullName>
    </recommendedName>
</protein>
<dbReference type="STRING" id="1279009.ADICEAN_02799"/>
<proteinExistence type="predicted"/>
<dbReference type="eggNOG" id="ENOG502Z7SC">
    <property type="taxonomic scope" value="Bacteria"/>
</dbReference>
<dbReference type="Proteomes" id="UP000011910">
    <property type="component" value="Unassembled WGS sequence"/>
</dbReference>
<dbReference type="AlphaFoldDB" id="M7N036"/>
<dbReference type="OrthoDB" id="9800945at2"/>
<dbReference type="EMBL" id="AODQ01000075">
    <property type="protein sequence ID" value="EMR02053.1"/>
    <property type="molecule type" value="Genomic_DNA"/>
</dbReference>
<organism evidence="1 2">
    <name type="scientific">Cesiribacter andamanensis AMV16</name>
    <dbReference type="NCBI Taxonomy" id="1279009"/>
    <lineage>
        <taxon>Bacteria</taxon>
        <taxon>Pseudomonadati</taxon>
        <taxon>Bacteroidota</taxon>
        <taxon>Cytophagia</taxon>
        <taxon>Cytophagales</taxon>
        <taxon>Cesiribacteraceae</taxon>
        <taxon>Cesiribacter</taxon>
    </lineage>
</organism>
<gene>
    <name evidence="1" type="ORF">ADICEAN_02799</name>
</gene>
<keyword evidence="2" id="KW-1185">Reference proteome</keyword>
<comment type="caution">
    <text evidence="1">The sequence shown here is derived from an EMBL/GenBank/DDBJ whole genome shotgun (WGS) entry which is preliminary data.</text>
</comment>
<sequence>MEAATPLLPALPLDAWEATKTTLHLYLQIVGKIQLALNPKRNHWWHITLLVSPKGISSQPIPFAEGHMLEIHFNFRRHRVELCASTGHYDEIPLQHGLSVARFYALLFDKLEQMGVEAPIVAKPFDVPGITAPFSHLEEHFTYQPLWVERFWQILRWTDGVFKEFCGGFSGKTCPVHLYWHHLDLTVTRFSGRSAPPMPAEARQSDKEAYSHEMISFGFWAGDEQVRGAAFYSYTYPSPKGLEQCPLEPHRAEWVISNGSPMALLMYDDLRAEADPRAALLAFLQSCYQAGAKLAGWEEAKVEMAGTP</sequence>
<reference evidence="1 2" key="1">
    <citation type="journal article" date="2013" name="Genome Announc.">
        <title>Draft Genome Sequence of Cesiribacter andamanensis Strain AMV16T, Isolated from a Soil Sample from a Mud Volcano in the Andaman Islands, India.</title>
        <authorList>
            <person name="Shivaji S."/>
            <person name="Ara S."/>
            <person name="Begum Z."/>
            <person name="Srinivas T.N."/>
            <person name="Singh A."/>
            <person name="Kumar Pinnaka A."/>
        </authorList>
    </citation>
    <scope>NUCLEOTIDE SEQUENCE [LARGE SCALE GENOMIC DNA]</scope>
    <source>
        <strain evidence="1 2">AMV16</strain>
    </source>
</reference>
<dbReference type="Pfam" id="PF19459">
    <property type="entry name" value="DUF5996"/>
    <property type="match status" value="1"/>
</dbReference>
<name>M7N036_9BACT</name>
<evidence type="ECO:0000313" key="1">
    <source>
        <dbReference type="EMBL" id="EMR02053.1"/>
    </source>
</evidence>
<accession>M7N036</accession>
<dbReference type="RefSeq" id="WP_009196187.1">
    <property type="nucleotide sequence ID" value="NZ_AODQ01000075.1"/>
</dbReference>
<dbReference type="InterPro" id="IPR046038">
    <property type="entry name" value="DUF5996"/>
</dbReference>
<dbReference type="PATRIC" id="fig|1279009.4.peg.2837"/>